<dbReference type="Gene3D" id="2.120.10.30">
    <property type="entry name" value="TolB, C-terminal domain"/>
    <property type="match status" value="1"/>
</dbReference>
<feature type="domain" description="Peptidase S9 prolyl oligopeptidase catalytic" evidence="3">
    <location>
        <begin position="440"/>
        <end position="653"/>
    </location>
</feature>
<dbReference type="SUPFAM" id="SSF82171">
    <property type="entry name" value="DPP6 N-terminal domain-like"/>
    <property type="match status" value="1"/>
</dbReference>
<evidence type="ECO:0000313" key="4">
    <source>
        <dbReference type="EMBL" id="QSI77312.1"/>
    </source>
</evidence>
<dbReference type="PANTHER" id="PTHR42776:SF27">
    <property type="entry name" value="DIPEPTIDYL PEPTIDASE FAMILY MEMBER 6"/>
    <property type="match status" value="1"/>
</dbReference>
<keyword evidence="1" id="KW-0378">Hydrolase</keyword>
<proteinExistence type="predicted"/>
<dbReference type="PANTHER" id="PTHR42776">
    <property type="entry name" value="SERINE PEPTIDASE S9 FAMILY MEMBER"/>
    <property type="match status" value="1"/>
</dbReference>
<dbReference type="SUPFAM" id="SSF53474">
    <property type="entry name" value="alpha/beta-Hydrolases"/>
    <property type="match status" value="1"/>
</dbReference>
<evidence type="ECO:0000259" key="3">
    <source>
        <dbReference type="Pfam" id="PF00326"/>
    </source>
</evidence>
<dbReference type="Gene3D" id="3.40.50.1820">
    <property type="entry name" value="alpha/beta hydrolase"/>
    <property type="match status" value="1"/>
</dbReference>
<evidence type="ECO:0000256" key="1">
    <source>
        <dbReference type="ARBA" id="ARBA00022801"/>
    </source>
</evidence>
<dbReference type="Pfam" id="PF00326">
    <property type="entry name" value="Peptidase_S9"/>
    <property type="match status" value="1"/>
</dbReference>
<evidence type="ECO:0000313" key="5">
    <source>
        <dbReference type="Proteomes" id="UP000663570"/>
    </source>
</evidence>
<feature type="chain" id="PRO_5045069040" evidence="2">
    <location>
        <begin position="26"/>
        <end position="657"/>
    </location>
</feature>
<gene>
    <name evidence="4" type="ORF">JY500_01270</name>
</gene>
<keyword evidence="5" id="KW-1185">Reference proteome</keyword>
<dbReference type="EMBL" id="CP071060">
    <property type="protein sequence ID" value="QSI77312.1"/>
    <property type="molecule type" value="Genomic_DNA"/>
</dbReference>
<accession>A0ABX7MCJ0</accession>
<name>A0ABX7MCJ0_9RHOO</name>
<dbReference type="InterPro" id="IPR001375">
    <property type="entry name" value="Peptidase_S9_cat"/>
</dbReference>
<evidence type="ECO:0000256" key="2">
    <source>
        <dbReference type="SAM" id="SignalP"/>
    </source>
</evidence>
<sequence>MFKTLVNASIACALLISSVFPSVFAAPIPVETLFRHAQNRDMKLSPDGRFVAGLATVGGRINLVVVDLDNTKAFPVTGFKDMDVGRFAWVNDNRLVLSATDDRSGSSSSDQFFAGSGGIYAVDRDGSNWREVIPSPKKQVGDGAWHPTYAYLRRAMEDGSDDVIVQTAKYGTKALVLERVNTRNAKRQTLTYNMPGQVIDAVVDAKGVVRSVVTVNKSETRGTLWLRDSADAPWVKLEEFGMLEHDQVWPAAFDASGKELYVLSARGRDTTALFAYDIANRKLGEQLVAHPVADLADSGLIFARKSRELQGVTVFGDAEPETAWFDEAWATVQARVDATLKGRVNMVRGNASGRVLVYSYSDTAPGEYFLYDVKAGHIEPLLKTRPDLDGAEFSATRALRYPARDGLAIPAYLTLPKGTAPKRLPLVVLVHGGPWSRDRWGFNAEVQFLASRGYAVLQPQFRGSMGFGSHLFSAGFKQWGLKMQDDLNDGVSMLAKQGTIDPSRVCIMGASYGGFATMSALARDADKYRCGINMVGVTDPALFFSISWSDHADSAWIENDAKIMIGDPDADAEMFNRVSPLKNAKSIRAPVLMAYGAEDSRVPLPHGEKMRDALQANGTPVEWHVFAGEGHGFHIEENRFQLYHAIERFLAKYNPAD</sequence>
<reference evidence="4 5" key="1">
    <citation type="submission" date="2021-02" db="EMBL/GenBank/DDBJ databases">
        <title>Niveibacterium changnyeongensis HC41.</title>
        <authorList>
            <person name="Kang M."/>
        </authorList>
    </citation>
    <scope>NUCLEOTIDE SEQUENCE [LARGE SCALE GENOMIC DNA]</scope>
    <source>
        <strain evidence="4 5">HC41</strain>
    </source>
</reference>
<dbReference type="InterPro" id="IPR011042">
    <property type="entry name" value="6-blade_b-propeller_TolB-like"/>
</dbReference>
<dbReference type="RefSeq" id="WP_206254794.1">
    <property type="nucleotide sequence ID" value="NZ_CP071060.1"/>
</dbReference>
<keyword evidence="2" id="KW-0732">Signal</keyword>
<feature type="signal peptide" evidence="2">
    <location>
        <begin position="1"/>
        <end position="25"/>
    </location>
</feature>
<dbReference type="InterPro" id="IPR029058">
    <property type="entry name" value="AB_hydrolase_fold"/>
</dbReference>
<dbReference type="Proteomes" id="UP000663570">
    <property type="component" value="Chromosome"/>
</dbReference>
<protein>
    <submittedName>
        <fullName evidence="4">S9 family peptidase</fullName>
    </submittedName>
</protein>
<organism evidence="4 5">
    <name type="scientific">Niveibacterium microcysteis</name>
    <dbReference type="NCBI Taxonomy" id="2811415"/>
    <lineage>
        <taxon>Bacteria</taxon>
        <taxon>Pseudomonadati</taxon>
        <taxon>Pseudomonadota</taxon>
        <taxon>Betaproteobacteria</taxon>
        <taxon>Rhodocyclales</taxon>
        <taxon>Rhodocyclaceae</taxon>
        <taxon>Niveibacterium</taxon>
    </lineage>
</organism>